<evidence type="ECO:0000313" key="2">
    <source>
        <dbReference type="EMBL" id="VUS45147.1"/>
    </source>
</evidence>
<dbReference type="Gene3D" id="3.50.50.60">
    <property type="entry name" value="FAD/NAD(P)-binding domain"/>
    <property type="match status" value="1"/>
</dbReference>
<gene>
    <name evidence="2" type="ORF">SB6410_01339</name>
</gene>
<dbReference type="Gene3D" id="3.50.50.100">
    <property type="match status" value="1"/>
</dbReference>
<dbReference type="EMBL" id="CABGGO010000012">
    <property type="protein sequence ID" value="VUS45147.1"/>
    <property type="molecule type" value="Genomic_DNA"/>
</dbReference>
<accession>A0A9Q9S5E5</accession>
<sequence length="475" mass="51521">MLHRFLKAVGYATEPHVVIVGGGFSGAAVAIHLLRLAPTGVRVTLLEPREVPGAGVAYSTTEPSHRINVPAARMQLAGEEEGEFDRWYRSQPAFADDPQALLEDGAVYPQRGQFGRYVAQRFAEKARASGGRLTHLREQALRFEDGEIITDGGHRLRADLLVLAISHPPPSLPSLATPFATHPALIANPWRTGVLDAIAPEASVAVMGTGLTMADTVATLTRLGHRGPITAFSRRGLLSRSNLSGSADPWEGEYTYGSLRQRLRQIRRDIDRAAERGQAWQVVLDAVRNQGQEIWQALSVADRQRFLRHLRSYWDVHRYRIAPQVAGILEQRQRNGSLRVLAARITALAGDAQKLTLTLSPRGGEAQRVSVDHFILTTGPAHGALTDSQPLLRQLSQDGLIRADAFGLGLDVDRRSRAIGREGRVAPNLLVSGPAARAHFGELMGLPQVADHAAAVAAEALLALGIKQSARCPAF</sequence>
<dbReference type="InterPro" id="IPR052189">
    <property type="entry name" value="L-asp_N-monooxygenase_NS-form"/>
</dbReference>
<name>A0A9Q9S5E5_9ENTR</name>
<feature type="domain" description="FAD-dependent urate hydroxylase HpyO/Asp monooxygenase CreE-like FAD/NAD(P)-binding" evidence="1">
    <location>
        <begin position="18"/>
        <end position="167"/>
    </location>
</feature>
<dbReference type="InterPro" id="IPR036188">
    <property type="entry name" value="FAD/NAD-bd_sf"/>
</dbReference>
<dbReference type="InterPro" id="IPR038732">
    <property type="entry name" value="HpyO/CreE_NAD-binding"/>
</dbReference>
<proteinExistence type="predicted"/>
<evidence type="ECO:0000313" key="3">
    <source>
        <dbReference type="Proteomes" id="UP000318567"/>
    </source>
</evidence>
<protein>
    <recommendedName>
        <fullName evidence="1">FAD-dependent urate hydroxylase HpyO/Asp monooxygenase CreE-like FAD/NAD(P)-binding domain-containing protein</fullName>
    </recommendedName>
</protein>
<reference evidence="2 3" key="1">
    <citation type="submission" date="2019-07" db="EMBL/GenBank/DDBJ databases">
        <authorList>
            <person name="Brisse S."/>
            <person name="Rodrigues C."/>
            <person name="Thorpe H."/>
        </authorList>
    </citation>
    <scope>NUCLEOTIDE SEQUENCE [LARGE SCALE GENOMIC DNA]</scope>
    <source>
        <strain evidence="2">SB6410</strain>
    </source>
</reference>
<dbReference type="PANTHER" id="PTHR40254">
    <property type="entry name" value="BLR0577 PROTEIN"/>
    <property type="match status" value="1"/>
</dbReference>
<organism evidence="2 3">
    <name type="scientific">Klebsiella pasteurii</name>
    <dbReference type="NCBI Taxonomy" id="2587529"/>
    <lineage>
        <taxon>Bacteria</taxon>
        <taxon>Pseudomonadati</taxon>
        <taxon>Pseudomonadota</taxon>
        <taxon>Gammaproteobacteria</taxon>
        <taxon>Enterobacterales</taxon>
        <taxon>Enterobacteriaceae</taxon>
        <taxon>Klebsiella/Raoultella group</taxon>
        <taxon>Klebsiella</taxon>
    </lineage>
</organism>
<dbReference type="SUPFAM" id="SSF51905">
    <property type="entry name" value="FAD/NAD(P)-binding domain"/>
    <property type="match status" value="2"/>
</dbReference>
<dbReference type="PANTHER" id="PTHR40254:SF1">
    <property type="entry name" value="BLR0577 PROTEIN"/>
    <property type="match status" value="1"/>
</dbReference>
<comment type="caution">
    <text evidence="2">The sequence shown here is derived from an EMBL/GenBank/DDBJ whole genome shotgun (WGS) entry which is preliminary data.</text>
</comment>
<dbReference type="Proteomes" id="UP000318567">
    <property type="component" value="Unassembled WGS sequence"/>
</dbReference>
<dbReference type="AlphaFoldDB" id="A0A9Q9S5E5"/>
<evidence type="ECO:0000259" key="1">
    <source>
        <dbReference type="Pfam" id="PF13454"/>
    </source>
</evidence>
<dbReference type="Pfam" id="PF13454">
    <property type="entry name" value="NAD_binding_9"/>
    <property type="match status" value="1"/>
</dbReference>
<dbReference type="RefSeq" id="WP_142445195.1">
    <property type="nucleotide sequence ID" value="NZ_CABGGO010000012.1"/>
</dbReference>